<dbReference type="AlphaFoldDB" id="A0A8J6E2T6"/>
<organism evidence="2 3">
    <name type="scientific">Carpediemonas membranifera</name>
    <dbReference type="NCBI Taxonomy" id="201153"/>
    <lineage>
        <taxon>Eukaryota</taxon>
        <taxon>Metamonada</taxon>
        <taxon>Carpediemonas-like organisms</taxon>
        <taxon>Carpediemonas</taxon>
    </lineage>
</organism>
<evidence type="ECO:0000313" key="3">
    <source>
        <dbReference type="Proteomes" id="UP000717585"/>
    </source>
</evidence>
<feature type="compositionally biased region" description="Acidic residues" evidence="1">
    <location>
        <begin position="836"/>
        <end position="848"/>
    </location>
</feature>
<proteinExistence type="predicted"/>
<dbReference type="Proteomes" id="UP000717585">
    <property type="component" value="Unassembled WGS sequence"/>
</dbReference>
<keyword evidence="3" id="KW-1185">Reference proteome</keyword>
<name>A0A8J6E2T6_9EUKA</name>
<feature type="compositionally biased region" description="Polar residues" evidence="1">
    <location>
        <begin position="721"/>
        <end position="737"/>
    </location>
</feature>
<reference evidence="2" key="1">
    <citation type="submission" date="2021-05" db="EMBL/GenBank/DDBJ databases">
        <title>A free-living protist that lacks canonical eukaryotic 1 DNA replication and segregation systems.</title>
        <authorList>
            <person name="Salas-Leiva D.E."/>
            <person name="Tromer E.C."/>
            <person name="Curtis B.A."/>
            <person name="Jerlstrom-Hultqvist J."/>
            <person name="Kolisko M."/>
            <person name="Yi Z."/>
            <person name="Salas-Leiva J.S."/>
            <person name="Gallot-Lavallee L."/>
            <person name="Kops G.J.P.L."/>
            <person name="Archibald J.M."/>
            <person name="Simpson A.G.B."/>
            <person name="Roger A.J."/>
        </authorList>
    </citation>
    <scope>NUCLEOTIDE SEQUENCE</scope>
    <source>
        <strain evidence="2">BICM</strain>
    </source>
</reference>
<feature type="compositionally biased region" description="Basic and acidic residues" evidence="1">
    <location>
        <begin position="784"/>
        <end position="794"/>
    </location>
</feature>
<dbReference type="PANTHER" id="PTHR34403">
    <property type="entry name" value="TOL-PAL SYSTEM PROTEIN TOLA"/>
    <property type="match status" value="1"/>
</dbReference>
<protein>
    <submittedName>
        <fullName evidence="2">Uncharacterized protein</fullName>
    </submittedName>
</protein>
<comment type="caution">
    <text evidence="2">The sequence shown here is derived from an EMBL/GenBank/DDBJ whole genome shotgun (WGS) entry which is preliminary data.</text>
</comment>
<gene>
    <name evidence="2" type="ORF">J8273_5276</name>
</gene>
<dbReference type="PANTHER" id="PTHR34403:SF17">
    <property type="entry name" value="RETINITIS PIGMENTOSA 1-LIKE 1 PROTEIN-LIKE"/>
    <property type="match status" value="1"/>
</dbReference>
<accession>A0A8J6E2T6</accession>
<dbReference type="InterPro" id="IPR050972">
    <property type="entry name" value="SDr-like"/>
</dbReference>
<feature type="region of interest" description="Disordered" evidence="1">
    <location>
        <begin position="706"/>
        <end position="925"/>
    </location>
</feature>
<feature type="compositionally biased region" description="Basic and acidic residues" evidence="1">
    <location>
        <begin position="868"/>
        <end position="887"/>
    </location>
</feature>
<evidence type="ECO:0000256" key="1">
    <source>
        <dbReference type="SAM" id="MobiDB-lite"/>
    </source>
</evidence>
<evidence type="ECO:0000313" key="2">
    <source>
        <dbReference type="EMBL" id="KAG9392287.1"/>
    </source>
</evidence>
<dbReference type="EMBL" id="JAHDYR010000038">
    <property type="protein sequence ID" value="KAG9392287.1"/>
    <property type="molecule type" value="Genomic_DNA"/>
</dbReference>
<sequence length="1032" mass="108699">MRLVLGLPLAITASNDGVFYSLYKHAITRESCETLEPSVHTTLPVPATEYATIIAPDELNALIYANYIDDHVHVEYLPLSDDPIPEAFDIPAPQPTSPITLSLGPTDDDLTHMLSVSCGNVAVVVIASIEDDADTLATVTVPAACTRAALWPLDDEVHLATVSGNRLLIAWNVQDDLTVPPLPEDLEALPDAHWRHHTTSKGAVEGVTACDGQVTLLNRSMRMASTTSRRKKKVPQHLPVADAVVAAHELRDSTTVYYLHGISADYGLFNVRIQGRAVVPNPHVTEAAKDYLKEDIVRACAITGIACCAAPDAPVIVVAGEHSLLRCFKGGESIRTDPERGVEAALTYVASMPRAVSGSSALQNTVVLSATDRTPTVQQVAMTRGGDGTLFVRAVYEDSDIRTFAVDDGKGICKARVHVPQAVAACLVVGRTLVSVAPGTVETLALGSGDSFAVELVGTTTGPPCAAGRTVFVPTTEGVAVVSVEDDGDVTLVETIPVDGAVYVSATKVESGIILAVASDAKMTLFSVCVPASAMTILTAAVKCTGPPNPAAFAPVVACPTARGLTVVDCTDAGVKVREYGLSSSDGPPVKAACLRRNGDIMLFDDVVHRVLARPDGQTLQDIGTIEDIILHGPEGTKDRIKPLAVGPEFDWVATAGGVQFGHIMPEVIDIGIDLTPAMQVAVSGDWSLAAILDDALYVADMAPTSSPVKSTAADPWATVSPASESTPWAHTPSTGQGPMRGWLEGTFDGVGARGAGPLAVSGMEPELNPLDESVSEMESVQGEGEKEPEKEPEPDAADVPTEPESKATEQPEIVPEPEKEPSTEPEKEPAKEPEPEPEPEPGPEPEAEPVPPSPKPETSVEPAVPDEETKAEPEPEPQVKPEDKLQEGSQEAEAELTTETLPAPVRSDLPSHAAEPEVSPESNTIDEGALQEHVAEACGRLEDVVQNAIQSWGQVAASMKVSGSANIVGLARMMTDNFRTVIDRLSETIGEPARTAQTEATASQADLHTVDPARVASAMRELQRALGIDLS</sequence>
<feature type="compositionally biased region" description="Basic and acidic residues" evidence="1">
    <location>
        <begin position="817"/>
        <end position="835"/>
    </location>
</feature>